<dbReference type="CDD" id="cd07383">
    <property type="entry name" value="MPP_Dcr2"/>
    <property type="match status" value="1"/>
</dbReference>
<organism evidence="3 4">
    <name type="scientific">Stachybotrys chartarum (strain CBS 109288 / IBT 7711)</name>
    <name type="common">Toxic black mold</name>
    <name type="synonym">Stilbospora chartarum</name>
    <dbReference type="NCBI Taxonomy" id="1280523"/>
    <lineage>
        <taxon>Eukaryota</taxon>
        <taxon>Fungi</taxon>
        <taxon>Dikarya</taxon>
        <taxon>Ascomycota</taxon>
        <taxon>Pezizomycotina</taxon>
        <taxon>Sordariomycetes</taxon>
        <taxon>Hypocreomycetidae</taxon>
        <taxon>Hypocreales</taxon>
        <taxon>Stachybotryaceae</taxon>
        <taxon>Stachybotrys</taxon>
    </lineage>
</organism>
<dbReference type="EMBL" id="KL647913">
    <property type="protein sequence ID" value="KEY73142.1"/>
    <property type="molecule type" value="Genomic_DNA"/>
</dbReference>
<dbReference type="Gene3D" id="3.60.21.10">
    <property type="match status" value="1"/>
</dbReference>
<dbReference type="Proteomes" id="UP000028045">
    <property type="component" value="Unassembled WGS sequence"/>
</dbReference>
<dbReference type="PANTHER" id="PTHR32440">
    <property type="entry name" value="PHOSPHATASE DCR2-RELATED-RELATED"/>
    <property type="match status" value="1"/>
</dbReference>
<dbReference type="AlphaFoldDB" id="A0A084B6G3"/>
<dbReference type="OrthoDB" id="783096at2759"/>
<feature type="signal peptide" evidence="1">
    <location>
        <begin position="1"/>
        <end position="23"/>
    </location>
</feature>
<dbReference type="InterPro" id="IPR004843">
    <property type="entry name" value="Calcineurin-like_PHP"/>
</dbReference>
<keyword evidence="1" id="KW-0732">Signal</keyword>
<dbReference type="GO" id="GO:0005737">
    <property type="term" value="C:cytoplasm"/>
    <property type="evidence" value="ECO:0007669"/>
    <property type="project" value="TreeGrafter"/>
</dbReference>
<evidence type="ECO:0000313" key="3">
    <source>
        <dbReference type="EMBL" id="KEY73142.1"/>
    </source>
</evidence>
<feature type="chain" id="PRO_5001771599" description="Calcineurin-like phosphoesterase domain-containing protein" evidence="1">
    <location>
        <begin position="24"/>
        <end position="437"/>
    </location>
</feature>
<proteinExistence type="predicted"/>
<accession>A0A084B6G3</accession>
<dbReference type="GO" id="GO:0016788">
    <property type="term" value="F:hydrolase activity, acting on ester bonds"/>
    <property type="evidence" value="ECO:0007669"/>
    <property type="project" value="TreeGrafter"/>
</dbReference>
<evidence type="ECO:0000313" key="4">
    <source>
        <dbReference type="Proteomes" id="UP000028045"/>
    </source>
</evidence>
<dbReference type="HOGENOM" id="CLU_019692_1_1_1"/>
<sequence length="437" mass="47287">MARPRRVLAAIFLVILLAGLSNQAPISPPGFGDNGLARFNEVGSFKIAIFSDTHFGENAWNTWGPQQDINTVKVMEAVLDADPPSMVVFNGDLITGDNAYAHNATAVLDQMVAPLVARNLPWASTYGNHDSQFNLSSQDLLAHEQRYPGAMTKMMVGGREEGTSNYVVPVYASDCPGAGTCAPEMLLWFFDSRGGFYPHELKVDGTPVSRPNWVHDKVVAWFQRTNADLVAQYQKTIPSLAFVHIPTSASAALQALGVDPNRQPGVNDDPVAQQSQGWCPDGRTQGCHHGGQDLAFMQAITSTPGLMALFSGHSHGVTWCYRWDAQAPVDSGVPAGNGVNLCFGQHSGYGGCGNWIRGAREVVVTREQLARLEVDTYMRLENGEVAGAVTLNATYNQDWYEATPNLQSSCPTCDYRHISPMPGTGGTGLGWLQGCQR</sequence>
<protein>
    <recommendedName>
        <fullName evidence="2">Calcineurin-like phosphoesterase domain-containing protein</fullName>
    </recommendedName>
</protein>
<reference evidence="3 4" key="1">
    <citation type="journal article" date="2014" name="BMC Genomics">
        <title>Comparative genome sequencing reveals chemotype-specific gene clusters in the toxigenic black mold Stachybotrys.</title>
        <authorList>
            <person name="Semeiks J."/>
            <person name="Borek D."/>
            <person name="Otwinowski Z."/>
            <person name="Grishin N.V."/>
        </authorList>
    </citation>
    <scope>NUCLEOTIDE SEQUENCE [LARGE SCALE GENOMIC DNA]</scope>
    <source>
        <strain evidence="4">CBS 109288 / IBT 7711</strain>
    </source>
</reference>
<dbReference type="InterPro" id="IPR029052">
    <property type="entry name" value="Metallo-depent_PP-like"/>
</dbReference>
<evidence type="ECO:0000259" key="2">
    <source>
        <dbReference type="Pfam" id="PF00149"/>
    </source>
</evidence>
<keyword evidence="4" id="KW-1185">Reference proteome</keyword>
<dbReference type="PANTHER" id="PTHR32440:SF11">
    <property type="entry name" value="METALLOPHOSPHOESTERASE DOMAIN-CONTAINING PROTEIN"/>
    <property type="match status" value="1"/>
</dbReference>
<dbReference type="Pfam" id="PF00149">
    <property type="entry name" value="Metallophos"/>
    <property type="match status" value="1"/>
</dbReference>
<evidence type="ECO:0000256" key="1">
    <source>
        <dbReference type="SAM" id="SignalP"/>
    </source>
</evidence>
<gene>
    <name evidence="3" type="ORF">S7711_04891</name>
</gene>
<dbReference type="SUPFAM" id="SSF56300">
    <property type="entry name" value="Metallo-dependent phosphatases"/>
    <property type="match status" value="1"/>
</dbReference>
<feature type="domain" description="Calcineurin-like phosphoesterase" evidence="2">
    <location>
        <begin position="45"/>
        <end position="315"/>
    </location>
</feature>
<name>A0A084B6G3_STACB</name>